<evidence type="ECO:0008006" key="2">
    <source>
        <dbReference type="Google" id="ProtNLM"/>
    </source>
</evidence>
<reference evidence="1" key="1">
    <citation type="journal article" date="2008" name="Environ. Microbiol.">
        <title>Revealing the uncultivated majority: combining DNA stable-isotope probing, multiple displacement amplification and metagenomic analyses of uncultivated Methylocystis in acidic peatlands.</title>
        <authorList>
            <person name="Chen Y."/>
            <person name="Dumont M.G."/>
            <person name="Neufeld J.D."/>
            <person name="Bodrossy L."/>
            <person name="Stralis-Pavese N."/>
            <person name="McNamara N.P."/>
            <person name="Ostle N."/>
            <person name="Briones M.J."/>
            <person name="Murrell J.C."/>
        </authorList>
    </citation>
    <scope>NUCLEOTIDE SEQUENCE</scope>
</reference>
<dbReference type="EMBL" id="EU362857">
    <property type="protein sequence ID" value="ACB32189.1"/>
    <property type="molecule type" value="Genomic_DNA"/>
</dbReference>
<organism evidence="1">
    <name type="scientific">uncultured bacterium 16A2</name>
    <dbReference type="NCBI Taxonomy" id="508711"/>
    <lineage>
        <taxon>Bacteria</taxon>
        <taxon>environmental samples</taxon>
    </lineage>
</organism>
<accession>B4Y5L4</accession>
<dbReference type="Gene3D" id="2.40.10.10">
    <property type="entry name" value="Trypsin-like serine proteases"/>
    <property type="match status" value="2"/>
</dbReference>
<dbReference type="SUPFAM" id="SSF50494">
    <property type="entry name" value="Trypsin-like serine proteases"/>
    <property type="match status" value="1"/>
</dbReference>
<proteinExistence type="predicted"/>
<dbReference type="InterPro" id="IPR043504">
    <property type="entry name" value="Peptidase_S1_PA_chymotrypsin"/>
</dbReference>
<evidence type="ECO:0000313" key="1">
    <source>
        <dbReference type="EMBL" id="ACB32189.1"/>
    </source>
</evidence>
<name>B4Y5L4_9BACT</name>
<dbReference type="AlphaFoldDB" id="B4Y5L4"/>
<protein>
    <recommendedName>
        <fullName evidence="2">Serine protease</fullName>
    </recommendedName>
</protein>
<dbReference type="InterPro" id="IPR009003">
    <property type="entry name" value="Peptidase_S1_PA"/>
</dbReference>
<sequence>MFRPLLIFIGELDMHVGRVAFFHELKHSFDMPKSTLNAPTMRTHAFKQEIQTVAGRWTLLRPESLAALLLMITMALIVVLHRFQFSRIIDASLYPRDDRRPFIELDENRYPGAGVLMCFTEFGTLERAAAAWLIGSPHLVVLNAHNFVDRKLVPTRSVTDCFFRIKGADYYFEADSLWIGTSVGSKSLHITDDWALLRLMQPVAQDVKLQPVPDASFVATGAEMRAVMVSPAGHSNSRLESTVEECMIHTIDEPTEARARKARHDCNDGYGGSGSGLFTEDARLIAMRSASLDMNAKRPFDIETHYGSALLFEGELLEVIKSDVQKKP</sequence>